<feature type="binding site" evidence="1">
    <location>
        <position position="64"/>
    </location>
    <ligand>
        <name>Zn(2+)</name>
        <dbReference type="ChEBI" id="CHEBI:29105"/>
    </ligand>
</feature>
<dbReference type="EMBL" id="MQSV01000002">
    <property type="protein sequence ID" value="OKL49090.1"/>
    <property type="molecule type" value="Genomic_DNA"/>
</dbReference>
<feature type="binding site" evidence="1">
    <location>
        <position position="61"/>
    </location>
    <ligand>
        <name>Zn(2+)</name>
        <dbReference type="ChEBI" id="CHEBI:29105"/>
    </ligand>
</feature>
<dbReference type="GO" id="GO:0008270">
    <property type="term" value="F:zinc ion binding"/>
    <property type="evidence" value="ECO:0007669"/>
    <property type="project" value="UniProtKB-UniRule"/>
</dbReference>
<evidence type="ECO:0000313" key="4">
    <source>
        <dbReference type="Proteomes" id="UP000186785"/>
    </source>
</evidence>
<comment type="similarity">
    <text evidence="1">Belongs to the RNA polymerase-binding protein RbpA family.</text>
</comment>
<dbReference type="Gene3D" id="2.20.28.270">
    <property type="entry name" value="RNA polymerase-binding protein A"/>
    <property type="match status" value="1"/>
</dbReference>
<gene>
    <name evidence="1" type="primary">rbpA</name>
    <name evidence="3" type="ORF">BSR29_04460</name>
</gene>
<dbReference type="OrthoDB" id="3254820at2"/>
<dbReference type="HAMAP" id="MF_01483">
    <property type="entry name" value="RbpA"/>
    <property type="match status" value="1"/>
</dbReference>
<keyword evidence="1" id="KW-0862">Zinc</keyword>
<keyword evidence="4" id="KW-1185">Reference proteome</keyword>
<feature type="binding site" evidence="1">
    <location>
        <position position="41"/>
    </location>
    <ligand>
        <name>Zn(2+)</name>
        <dbReference type="ChEBI" id="CHEBI:29105"/>
    </ligand>
</feature>
<comment type="caution">
    <text evidence="3">The sequence shown here is derived from an EMBL/GenBank/DDBJ whole genome shotgun (WGS) entry which is preliminary data.</text>
</comment>
<name>A0A1Q5PNT4_9ACTO</name>
<dbReference type="STRING" id="1921764.BSR28_04025"/>
<dbReference type="GO" id="GO:0001000">
    <property type="term" value="F:bacterial-type RNA polymerase core enzyme binding"/>
    <property type="evidence" value="ECO:0007669"/>
    <property type="project" value="UniProtKB-UniRule"/>
</dbReference>
<comment type="function">
    <text evidence="1">Binds to RNA polymerase (RNAP), stimulating transcription from principal, but not alternative sigma factor promoters.</text>
</comment>
<evidence type="ECO:0000313" key="3">
    <source>
        <dbReference type="EMBL" id="OKL49090.1"/>
    </source>
</evidence>
<dbReference type="RefSeq" id="WP_073709080.1">
    <property type="nucleotide sequence ID" value="NZ_MQSU01000002.1"/>
</dbReference>
<accession>A0A1Q5PNT4</accession>
<dbReference type="GO" id="GO:0045893">
    <property type="term" value="P:positive regulation of DNA-templated transcription"/>
    <property type="evidence" value="ECO:0007669"/>
    <property type="project" value="UniProtKB-UniRule"/>
</dbReference>
<dbReference type="Pfam" id="PF13397">
    <property type="entry name" value="RbpA"/>
    <property type="match status" value="1"/>
</dbReference>
<reference evidence="3 4" key="1">
    <citation type="submission" date="2016-11" db="EMBL/GenBank/DDBJ databases">
        <title>Actinomyces gypaetusis sp. nov. isolated from the vulture Gypaetus barbatus in Qinghai Tibet Plateau China.</title>
        <authorList>
            <person name="Meng X."/>
        </authorList>
    </citation>
    <scope>NUCLEOTIDE SEQUENCE [LARGE SCALE GENOMIC DNA]</scope>
    <source>
        <strain evidence="3 4">VUL4_2</strain>
    </source>
</reference>
<dbReference type="InterPro" id="IPR025182">
    <property type="entry name" value="RNApol-bd_RbpA"/>
</dbReference>
<feature type="binding site" evidence="1">
    <location>
        <position position="37"/>
    </location>
    <ligand>
        <name>Zn(2+)</name>
        <dbReference type="ChEBI" id="CHEBI:29105"/>
    </ligand>
</feature>
<feature type="region of interest" description="Disordered" evidence="2">
    <location>
        <begin position="1"/>
        <end position="28"/>
    </location>
</feature>
<dbReference type="InterPro" id="IPR038638">
    <property type="entry name" value="RbpA_sf"/>
</dbReference>
<organism evidence="3 4">
    <name type="scientific">Boudabousia liubingyangii</name>
    <dbReference type="NCBI Taxonomy" id="1921764"/>
    <lineage>
        <taxon>Bacteria</taxon>
        <taxon>Bacillati</taxon>
        <taxon>Actinomycetota</taxon>
        <taxon>Actinomycetes</taxon>
        <taxon>Actinomycetales</taxon>
        <taxon>Actinomycetaceae</taxon>
        <taxon>Boudabousia</taxon>
    </lineage>
</organism>
<protein>
    <recommendedName>
        <fullName evidence="1">RNA polymerase-binding protein RbpA</fullName>
    </recommendedName>
</protein>
<comment type="subunit">
    <text evidence="1">Forms a complex with the RNAP catalytic core and with free principal sigma factors.</text>
</comment>
<evidence type="ECO:0000256" key="2">
    <source>
        <dbReference type="SAM" id="MobiDB-lite"/>
    </source>
</evidence>
<keyword evidence="1" id="KW-0805">Transcription regulation</keyword>
<keyword evidence="1" id="KW-0479">Metal-binding</keyword>
<dbReference type="Proteomes" id="UP000186785">
    <property type="component" value="Unassembled WGS sequence"/>
</dbReference>
<sequence>MSANSPGPIRGSKIGASAPRPDSQVSDAPRFSVNYYCENGHVTKAVFSANIKGDYPEEWSCEKCGQPAGLDAENPPVEPKTVPFKTHLDYVKERRSDEDGERILDEALDKLRNRFGRAR</sequence>
<keyword evidence="1" id="KW-0804">Transcription</keyword>
<comment type="cofactor">
    <cofactor evidence="1">
        <name>Zn(2+)</name>
        <dbReference type="ChEBI" id="CHEBI:29105"/>
    </cofactor>
    <text evidence="1">Bind 1 Zn(2+) per subunit.</text>
</comment>
<proteinExistence type="inferred from homology"/>
<evidence type="ECO:0000256" key="1">
    <source>
        <dbReference type="HAMAP-Rule" id="MF_01483"/>
    </source>
</evidence>
<dbReference type="AlphaFoldDB" id="A0A1Q5PNT4"/>